<evidence type="ECO:0000313" key="5">
    <source>
        <dbReference type="EMBL" id="RKD32836.1"/>
    </source>
</evidence>
<dbReference type="EMBL" id="MCIA01000009">
    <property type="protein sequence ID" value="RKD32836.1"/>
    <property type="molecule type" value="Genomic_DNA"/>
</dbReference>
<evidence type="ECO:0000256" key="1">
    <source>
        <dbReference type="ARBA" id="ARBA00022801"/>
    </source>
</evidence>
<dbReference type="PANTHER" id="PTHR36845">
    <property type="entry name" value="HYDROLASE, PUTATIVE (AFU_ORTHOLOGUE AFUA_7G05090)-RELATED"/>
    <property type="match status" value="1"/>
</dbReference>
<dbReference type="InterPro" id="IPR008928">
    <property type="entry name" value="6-hairpin_glycosidase_sf"/>
</dbReference>
<evidence type="ECO:0000256" key="2">
    <source>
        <dbReference type="ARBA" id="ARBA00038358"/>
    </source>
</evidence>
<proteinExistence type="inferred from homology"/>
<feature type="binding site" evidence="4">
    <location>
        <position position="233"/>
    </location>
    <ligand>
        <name>substrate</name>
    </ligand>
</feature>
<comment type="similarity">
    <text evidence="2">Belongs to the glycosyl hydrolase 88 family.</text>
</comment>
<feature type="active site" description="Proton donor" evidence="3">
    <location>
        <position position="157"/>
    </location>
</feature>
<organism evidence="5 6">
    <name type="scientific">Lacrimispora algidixylanolytica</name>
    <dbReference type="NCBI Taxonomy" id="94868"/>
    <lineage>
        <taxon>Bacteria</taxon>
        <taxon>Bacillati</taxon>
        <taxon>Bacillota</taxon>
        <taxon>Clostridia</taxon>
        <taxon>Lachnospirales</taxon>
        <taxon>Lachnospiraceae</taxon>
        <taxon>Lacrimispora</taxon>
    </lineage>
</organism>
<dbReference type="RefSeq" id="WP_120196215.1">
    <property type="nucleotide sequence ID" value="NZ_MCIA01000009.1"/>
</dbReference>
<dbReference type="InterPro" id="IPR052369">
    <property type="entry name" value="UG_Glycosaminoglycan_Hydrolase"/>
</dbReference>
<feature type="binding site" evidence="4">
    <location>
        <position position="100"/>
    </location>
    <ligand>
        <name>substrate</name>
    </ligand>
</feature>
<dbReference type="Pfam" id="PF07470">
    <property type="entry name" value="Glyco_hydro_88"/>
    <property type="match status" value="1"/>
</dbReference>
<keyword evidence="6" id="KW-1185">Reference proteome</keyword>
<dbReference type="InterPro" id="IPR012341">
    <property type="entry name" value="6hp_glycosidase-like_sf"/>
</dbReference>
<dbReference type="InterPro" id="IPR010905">
    <property type="entry name" value="Glyco_hydro_88"/>
</dbReference>
<comment type="caution">
    <text evidence="5">The sequence shown here is derived from an EMBL/GenBank/DDBJ whole genome shotgun (WGS) entry which is preliminary data.</text>
</comment>
<dbReference type="Proteomes" id="UP000284277">
    <property type="component" value="Unassembled WGS sequence"/>
</dbReference>
<feature type="binding site" evidence="4">
    <location>
        <position position="157"/>
    </location>
    <ligand>
        <name>substrate</name>
    </ligand>
</feature>
<dbReference type="PANTHER" id="PTHR36845:SF1">
    <property type="entry name" value="HYDROLASE, PUTATIVE (AFU_ORTHOLOGUE AFUA_7G05090)-RELATED"/>
    <property type="match status" value="1"/>
</dbReference>
<dbReference type="SUPFAM" id="SSF48208">
    <property type="entry name" value="Six-hairpin glycosidases"/>
    <property type="match status" value="1"/>
</dbReference>
<accession>A0A419T5X3</accession>
<dbReference type="AlphaFoldDB" id="A0A419T5X3"/>
<dbReference type="OrthoDB" id="428577at2"/>
<reference evidence="5 6" key="1">
    <citation type="submission" date="2016-08" db="EMBL/GenBank/DDBJ databases">
        <title>A new outlook on sporulation: Clostridium algidixylanolyticum.</title>
        <authorList>
            <person name="Poppleton D.I."/>
            <person name="Gribaldo S."/>
        </authorList>
    </citation>
    <scope>NUCLEOTIDE SEQUENCE [LARGE SCALE GENOMIC DNA]</scope>
    <source>
        <strain evidence="5 6">SPL73</strain>
    </source>
</reference>
<dbReference type="Gene3D" id="1.50.10.10">
    <property type="match status" value="1"/>
</dbReference>
<gene>
    <name evidence="5" type="ORF">BET01_16485</name>
</gene>
<sequence>MRYRIDKETFLWAEEIWKKIEIKLEEECKRLGPIMPYVPENGKYYDMGERELTAWTNGFYSGILWQMYHATKKDCYLENAREIEKRLDGAFQNFPKLDHDVGFLWLHTAVADYRLTGEEESKSRGLHAAGILAGRYNPNGKFIKAWNGERAGIAIVDCLMNLPLLYWAFEQSGDSAWRQIAINHTEMALKYIIRPDGSCNHLVEFDPVTGEYLNNPGGQGYESGSSWSRGQSWGIYGIALAYKYTKNDAYLDAAKRVAHYFCANLALNDYVPMLDFRAPEEPVYYDTTAGVCAACGLLELSEHVNPLEKDLYVKSAIRCLKAVTERFCQWDPKKDSILNFGSARYDRESDRHVPIIYGDYFLVEGILRLLNKDFLIW</sequence>
<feature type="active site" description="Nucleophile" evidence="3">
    <location>
        <position position="100"/>
    </location>
</feature>
<feature type="binding site" evidence="4">
    <location>
        <position position="229"/>
    </location>
    <ligand>
        <name>substrate</name>
    </ligand>
</feature>
<name>A0A419T5X3_9FIRM</name>
<protein>
    <submittedName>
        <fullName evidence="5">Glycosyl hydrolase family 88</fullName>
    </submittedName>
</protein>
<dbReference type="GO" id="GO:0000272">
    <property type="term" value="P:polysaccharide catabolic process"/>
    <property type="evidence" value="ECO:0007669"/>
    <property type="project" value="TreeGrafter"/>
</dbReference>
<evidence type="ECO:0000256" key="4">
    <source>
        <dbReference type="PIRSR" id="PIRSR610905-2"/>
    </source>
</evidence>
<evidence type="ECO:0000313" key="6">
    <source>
        <dbReference type="Proteomes" id="UP000284277"/>
    </source>
</evidence>
<evidence type="ECO:0000256" key="3">
    <source>
        <dbReference type="PIRSR" id="PIRSR610905-1"/>
    </source>
</evidence>
<keyword evidence="1 5" id="KW-0378">Hydrolase</keyword>
<dbReference type="GO" id="GO:0052757">
    <property type="term" value="F:chondroitin hydrolase activity"/>
    <property type="evidence" value="ECO:0007669"/>
    <property type="project" value="TreeGrafter"/>
</dbReference>